<proteinExistence type="predicted"/>
<feature type="region of interest" description="Disordered" evidence="1">
    <location>
        <begin position="1"/>
        <end position="39"/>
    </location>
</feature>
<sequence>MKFKFDEFSNGPGILQPQQVGELPEEQAQEKSELVEQSTGLDMIIKRNDKNRGSGLKL</sequence>
<protein>
    <submittedName>
        <fullName evidence="2">Uncharacterized protein</fullName>
    </submittedName>
</protein>
<dbReference type="EMBL" id="PQ421477">
    <property type="protein sequence ID" value="XHV14281.1"/>
    <property type="molecule type" value="Genomic_DNA"/>
</dbReference>
<accession>A0AB74UIA0</accession>
<evidence type="ECO:0000256" key="1">
    <source>
        <dbReference type="SAM" id="MobiDB-lite"/>
    </source>
</evidence>
<organism evidence="2">
    <name type="scientific">Aeromonas phage vB_AdhaP_MF</name>
    <dbReference type="NCBI Taxonomy" id="3367373"/>
    <lineage>
        <taxon>Viruses</taxon>
        <taxon>Duplodnaviria</taxon>
        <taxon>Heunggongvirae</taxon>
        <taxon>Uroviricota</taxon>
        <taxon>Caudoviricetes</taxon>
        <taxon>Autographiviridae</taxon>
    </lineage>
</organism>
<gene>
    <name evidence="2" type="ORF">vBAdhaPMF_0034</name>
</gene>
<reference evidence="2" key="1">
    <citation type="submission" date="2024-10" db="EMBL/GenBank/DDBJ databases">
        <title>Characterization of Aeromonas dhakensis bacteriophages.</title>
        <authorList>
            <person name="Ansari F."/>
            <person name="Tyagi A."/>
            <person name="Shashidhar R."/>
            <person name="Nagar V."/>
        </authorList>
    </citation>
    <scope>NUCLEOTIDE SEQUENCE</scope>
</reference>
<evidence type="ECO:0000313" key="2">
    <source>
        <dbReference type="EMBL" id="XHV14281.1"/>
    </source>
</evidence>
<name>A0AB74UIA0_9CAUD</name>